<keyword evidence="2" id="KW-1185">Reference proteome</keyword>
<reference evidence="1 2" key="1">
    <citation type="submission" date="2016-10" db="EMBL/GenBank/DDBJ databases">
        <title>Comparative genomics uncovers the prolific and rare metabolic potential of the cyanobacterial genus Moorea.</title>
        <authorList>
            <person name="Leao T."/>
            <person name="Castelao G."/>
            <person name="Korobeynikov A."/>
            <person name="Monroe E.A."/>
            <person name="Podell S."/>
            <person name="Glukhov E."/>
            <person name="Allen E."/>
            <person name="Gerwick W.H."/>
            <person name="Gerwick L."/>
        </authorList>
    </citation>
    <scope>NUCLEOTIDE SEQUENCE [LARGE SCALE GENOMIC DNA]</scope>
    <source>
        <strain evidence="1 2">PNG5-198</strain>
    </source>
</reference>
<accession>A0A1U7MZ50</accession>
<dbReference type="EMBL" id="MKZS01000001">
    <property type="protein sequence ID" value="OLT58934.1"/>
    <property type="molecule type" value="Genomic_DNA"/>
</dbReference>
<evidence type="ECO:0000313" key="2">
    <source>
        <dbReference type="Proteomes" id="UP000186657"/>
    </source>
</evidence>
<protein>
    <submittedName>
        <fullName evidence="1">Uncharacterized protein</fullName>
    </submittedName>
</protein>
<evidence type="ECO:0000313" key="1">
    <source>
        <dbReference type="EMBL" id="OLT58934.1"/>
    </source>
</evidence>
<name>A0A1U7MZ50_9CYAN</name>
<dbReference type="Proteomes" id="UP000186657">
    <property type="component" value="Unassembled WGS sequence"/>
</dbReference>
<dbReference type="AlphaFoldDB" id="A0A1U7MZ50"/>
<sequence>MLEASKSLTFKLNSQYLNNSEVHEKKKDKVKSFPVLTLEFVYKLSVCVVRLDPLPFHHLIL</sequence>
<gene>
    <name evidence="1" type="ORF">BJP37_07650</name>
</gene>
<organism evidence="1 2">
    <name type="scientific">Moorena bouillonii PNG</name>
    <dbReference type="NCBI Taxonomy" id="568701"/>
    <lineage>
        <taxon>Bacteria</taxon>
        <taxon>Bacillati</taxon>
        <taxon>Cyanobacteriota</taxon>
        <taxon>Cyanophyceae</taxon>
        <taxon>Coleofasciculales</taxon>
        <taxon>Coleofasciculaceae</taxon>
        <taxon>Moorena</taxon>
    </lineage>
</organism>
<comment type="caution">
    <text evidence="1">The sequence shown here is derived from an EMBL/GenBank/DDBJ whole genome shotgun (WGS) entry which is preliminary data.</text>
</comment>
<proteinExistence type="predicted"/>